<protein>
    <recommendedName>
        <fullName evidence="3">Gamma-glutamylcyclotransferase</fullName>
    </recommendedName>
</protein>
<name>A0A917KHJ9_9BACL</name>
<dbReference type="Proteomes" id="UP000637695">
    <property type="component" value="Unassembled WGS sequence"/>
</dbReference>
<dbReference type="SUPFAM" id="SSF110857">
    <property type="entry name" value="Gamma-glutamyl cyclotransferase-like"/>
    <property type="match status" value="1"/>
</dbReference>
<accession>A0A917KHJ9</accession>
<dbReference type="Gene3D" id="3.10.490.10">
    <property type="entry name" value="Gamma-glutamyl cyclotransferase-like"/>
    <property type="match status" value="1"/>
</dbReference>
<reference evidence="1" key="2">
    <citation type="submission" date="2020-09" db="EMBL/GenBank/DDBJ databases">
        <authorList>
            <person name="Sun Q."/>
            <person name="Ohkuma M."/>
        </authorList>
    </citation>
    <scope>NUCLEOTIDE SEQUENCE</scope>
    <source>
        <strain evidence="1">JCM 18487</strain>
    </source>
</reference>
<gene>
    <name evidence="1" type="ORF">GCM10010885_24610</name>
</gene>
<dbReference type="RefSeq" id="WP_188883491.1">
    <property type="nucleotide sequence ID" value="NZ_BMOY01000074.1"/>
</dbReference>
<sequence length="115" mass="12819">MSGAARQGGVANIEGGRGGAVRGVLWDVPDEEMIALDRREGAPRFYARIPVKVKADGRWVMAETYQLVRPLPNEAAPSWEYARLILDGIANPAYRKKVEEHILALMAREELMRCV</sequence>
<dbReference type="CDD" id="cd06661">
    <property type="entry name" value="GGCT_like"/>
    <property type="match status" value="1"/>
</dbReference>
<proteinExistence type="predicted"/>
<keyword evidence="2" id="KW-1185">Reference proteome</keyword>
<organism evidence="1 2">
    <name type="scientific">Alicyclobacillus cellulosilyticus</name>
    <dbReference type="NCBI Taxonomy" id="1003997"/>
    <lineage>
        <taxon>Bacteria</taxon>
        <taxon>Bacillati</taxon>
        <taxon>Bacillota</taxon>
        <taxon>Bacilli</taxon>
        <taxon>Bacillales</taxon>
        <taxon>Alicyclobacillaceae</taxon>
        <taxon>Alicyclobacillus</taxon>
    </lineage>
</organism>
<evidence type="ECO:0000313" key="2">
    <source>
        <dbReference type="Proteomes" id="UP000637695"/>
    </source>
</evidence>
<comment type="caution">
    <text evidence="1">The sequence shown here is derived from an EMBL/GenBank/DDBJ whole genome shotgun (WGS) entry which is preliminary data.</text>
</comment>
<dbReference type="Pfam" id="PF13772">
    <property type="entry name" value="AIG2_2"/>
    <property type="match status" value="1"/>
</dbReference>
<dbReference type="AlphaFoldDB" id="A0A917KHJ9"/>
<dbReference type="InterPro" id="IPR013024">
    <property type="entry name" value="GGCT-like"/>
</dbReference>
<dbReference type="InterPro" id="IPR036568">
    <property type="entry name" value="GGCT-like_sf"/>
</dbReference>
<dbReference type="EMBL" id="BMOY01000074">
    <property type="protein sequence ID" value="GGJ14418.1"/>
    <property type="molecule type" value="Genomic_DNA"/>
</dbReference>
<evidence type="ECO:0008006" key="3">
    <source>
        <dbReference type="Google" id="ProtNLM"/>
    </source>
</evidence>
<evidence type="ECO:0000313" key="1">
    <source>
        <dbReference type="EMBL" id="GGJ14418.1"/>
    </source>
</evidence>
<reference evidence="1" key="1">
    <citation type="journal article" date="2014" name="Int. J. Syst. Evol. Microbiol.">
        <title>Complete genome sequence of Corynebacterium casei LMG S-19264T (=DSM 44701T), isolated from a smear-ripened cheese.</title>
        <authorList>
            <consortium name="US DOE Joint Genome Institute (JGI-PGF)"/>
            <person name="Walter F."/>
            <person name="Albersmeier A."/>
            <person name="Kalinowski J."/>
            <person name="Ruckert C."/>
        </authorList>
    </citation>
    <scope>NUCLEOTIDE SEQUENCE</scope>
    <source>
        <strain evidence="1">JCM 18487</strain>
    </source>
</reference>